<dbReference type="AlphaFoldDB" id="A0A672Z053"/>
<keyword evidence="6 9" id="KW-0804">Transcription</keyword>
<accession>A0A672Z053</accession>
<dbReference type="InterPro" id="IPR051999">
    <property type="entry name" value="Mediator_complex_subunit_1"/>
</dbReference>
<dbReference type="Pfam" id="PF10744">
    <property type="entry name" value="Med1"/>
    <property type="match status" value="2"/>
</dbReference>
<feature type="domain" description="Mediator complex subunit Med1" evidence="10">
    <location>
        <begin position="167"/>
        <end position="290"/>
    </location>
</feature>
<dbReference type="GO" id="GO:0045944">
    <property type="term" value="P:positive regulation of transcription by RNA polymerase II"/>
    <property type="evidence" value="ECO:0007669"/>
    <property type="project" value="UniProtKB-ARBA"/>
</dbReference>
<dbReference type="GO" id="GO:0042809">
    <property type="term" value="F:nuclear vitamin D receptor binding"/>
    <property type="evidence" value="ECO:0007669"/>
    <property type="project" value="TreeGrafter"/>
</dbReference>
<dbReference type="GO" id="GO:0003712">
    <property type="term" value="F:transcription coregulator activity"/>
    <property type="evidence" value="ECO:0007669"/>
    <property type="project" value="InterPro"/>
</dbReference>
<comment type="function">
    <text evidence="9">Component of the Mediator complex, a coactivator involved in the regulated transcription of nearly all RNA polymerase II-dependent genes. Mediator functions as a bridge to convey information from gene-specific regulatory proteins to the basal RNA polymerase II transcription machinery. Mediator is recruited to promoters by direct interactions with regulatory proteins and serves as a scaffold for the assembly of a functional preinitiation complex with RNA polymerase II and the general transcription factors.</text>
</comment>
<evidence type="ECO:0000256" key="9">
    <source>
        <dbReference type="RuleBase" id="RU364059"/>
    </source>
</evidence>
<reference evidence="11" key="1">
    <citation type="submission" date="2019-06" db="EMBL/GenBank/DDBJ databases">
        <authorList>
            <consortium name="Wellcome Sanger Institute Data Sharing"/>
        </authorList>
    </citation>
    <scope>NUCLEOTIDE SEQUENCE [LARGE SCALE GENOMIC DNA]</scope>
</reference>
<keyword evidence="7 9" id="KW-0539">Nucleus</keyword>
<name>A0A672Z053_9TELE</name>
<keyword evidence="5 9" id="KW-0010">Activator</keyword>
<evidence type="ECO:0000256" key="3">
    <source>
        <dbReference type="ARBA" id="ARBA00020612"/>
    </source>
</evidence>
<dbReference type="Proteomes" id="UP000472271">
    <property type="component" value="Chromosome 20"/>
</dbReference>
<dbReference type="GO" id="GO:0046966">
    <property type="term" value="F:nuclear thyroid hormone receptor binding"/>
    <property type="evidence" value="ECO:0007669"/>
    <property type="project" value="TreeGrafter"/>
</dbReference>
<evidence type="ECO:0000313" key="12">
    <source>
        <dbReference type="Proteomes" id="UP000472271"/>
    </source>
</evidence>
<dbReference type="PANTHER" id="PTHR12881:SF4">
    <property type="entry name" value="MEDIATOR OF RNA POLYMERASE II TRANSCRIPTION SUBUNIT 1"/>
    <property type="match status" value="1"/>
</dbReference>
<evidence type="ECO:0000256" key="5">
    <source>
        <dbReference type="ARBA" id="ARBA00023159"/>
    </source>
</evidence>
<evidence type="ECO:0000256" key="6">
    <source>
        <dbReference type="ARBA" id="ARBA00023163"/>
    </source>
</evidence>
<evidence type="ECO:0000313" key="11">
    <source>
        <dbReference type="Ensembl" id="ENSSORP00005010456.1"/>
    </source>
</evidence>
<evidence type="ECO:0000256" key="8">
    <source>
        <dbReference type="ARBA" id="ARBA00031254"/>
    </source>
</evidence>
<comment type="similarity">
    <text evidence="2 9">Belongs to the Mediator complex subunit 1 family.</text>
</comment>
<evidence type="ECO:0000256" key="4">
    <source>
        <dbReference type="ARBA" id="ARBA00023015"/>
    </source>
</evidence>
<dbReference type="GO" id="GO:0042974">
    <property type="term" value="F:nuclear retinoic acid receptor binding"/>
    <property type="evidence" value="ECO:0007669"/>
    <property type="project" value="TreeGrafter"/>
</dbReference>
<keyword evidence="12" id="KW-1185">Reference proteome</keyword>
<comment type="subcellular location">
    <subcellularLocation>
        <location evidence="1 9">Nucleus</location>
    </subcellularLocation>
</comment>
<sequence>MKSIISGLHMKFAERSWNETFQLVRRCMVIYRFLPFASRLEMIAKQQGLGFHITDASCYLTADLFYLEAVLMPCGGVEEVKVALHGGLPVVSELFYCLLTAFRSKDFPKFSMKLGDLFNQYNIPGDKYTLIRSALFHVSCLMPIFLGSHCESECHASSRGSSPVFKALDQTPCEPLPACFLLKLQPPIPMMLAFVHKLGQITGLPTSVNGVFLFFSHSLSKYSVNASTSMQPVPLPGGVMHRYVFPGAAWEAPARQGAVVDNIPFTHPSHVPAILDLLRHQCAINTLLTSLGTSHCENPGIIGHMRVKRSPFFFSFLCLKIPGVHSINTKYRG</sequence>
<dbReference type="PANTHER" id="PTHR12881">
    <property type="entry name" value="MEDIATOR OF RNA POLYMERASE II TRANSCRIPTION SUBUNIT 1"/>
    <property type="match status" value="1"/>
</dbReference>
<protein>
    <recommendedName>
        <fullName evidence="3 9">Mediator of RNA polymerase II transcription subunit 1</fullName>
    </recommendedName>
    <alternativeName>
        <fullName evidence="8 9">Mediator complex subunit 1</fullName>
    </alternativeName>
</protein>
<evidence type="ECO:0000259" key="10">
    <source>
        <dbReference type="Pfam" id="PF10744"/>
    </source>
</evidence>
<feature type="domain" description="Mediator complex subunit Med1" evidence="10">
    <location>
        <begin position="38"/>
        <end position="126"/>
    </location>
</feature>
<dbReference type="InterPro" id="IPR019680">
    <property type="entry name" value="Mediator_Med1"/>
</dbReference>
<reference evidence="11" key="3">
    <citation type="submission" date="2025-09" db="UniProtKB">
        <authorList>
            <consortium name="Ensembl"/>
        </authorList>
    </citation>
    <scope>IDENTIFICATION</scope>
</reference>
<evidence type="ECO:0000256" key="1">
    <source>
        <dbReference type="ARBA" id="ARBA00004123"/>
    </source>
</evidence>
<keyword evidence="4 9" id="KW-0805">Transcription regulation</keyword>
<organism evidence="11 12">
    <name type="scientific">Sphaeramia orbicularis</name>
    <name type="common">orbiculate cardinalfish</name>
    <dbReference type="NCBI Taxonomy" id="375764"/>
    <lineage>
        <taxon>Eukaryota</taxon>
        <taxon>Metazoa</taxon>
        <taxon>Chordata</taxon>
        <taxon>Craniata</taxon>
        <taxon>Vertebrata</taxon>
        <taxon>Euteleostomi</taxon>
        <taxon>Actinopterygii</taxon>
        <taxon>Neopterygii</taxon>
        <taxon>Teleostei</taxon>
        <taxon>Neoteleostei</taxon>
        <taxon>Acanthomorphata</taxon>
        <taxon>Gobiaria</taxon>
        <taxon>Kurtiformes</taxon>
        <taxon>Apogonoidei</taxon>
        <taxon>Apogonidae</taxon>
        <taxon>Apogoninae</taxon>
        <taxon>Sphaeramia</taxon>
    </lineage>
</organism>
<dbReference type="GO" id="GO:0097067">
    <property type="term" value="P:cellular response to thyroid hormone stimulus"/>
    <property type="evidence" value="ECO:0007669"/>
    <property type="project" value="TreeGrafter"/>
</dbReference>
<evidence type="ECO:0000256" key="2">
    <source>
        <dbReference type="ARBA" id="ARBA00006210"/>
    </source>
</evidence>
<reference evidence="11" key="2">
    <citation type="submission" date="2025-08" db="UniProtKB">
        <authorList>
            <consortium name="Ensembl"/>
        </authorList>
    </citation>
    <scope>IDENTIFICATION</scope>
</reference>
<dbReference type="Ensembl" id="ENSSORT00005010793.1">
    <property type="protein sequence ID" value="ENSSORP00005010456.1"/>
    <property type="gene ID" value="ENSSORG00005005648.1"/>
</dbReference>
<proteinExistence type="inferred from homology"/>
<dbReference type="GO" id="GO:0016592">
    <property type="term" value="C:mediator complex"/>
    <property type="evidence" value="ECO:0007669"/>
    <property type="project" value="InterPro"/>
</dbReference>
<evidence type="ECO:0000256" key="7">
    <source>
        <dbReference type="ARBA" id="ARBA00023242"/>
    </source>
</evidence>